<feature type="compositionally biased region" description="Basic and acidic residues" evidence="1">
    <location>
        <begin position="1197"/>
        <end position="1208"/>
    </location>
</feature>
<feature type="region of interest" description="Disordered" evidence="1">
    <location>
        <begin position="1039"/>
        <end position="1060"/>
    </location>
</feature>
<gene>
    <name evidence="3" type="ORF">ASCRUDRAFT_74911</name>
</gene>
<dbReference type="AlphaFoldDB" id="A0A1D2VLU7"/>
<feature type="compositionally biased region" description="Polar residues" evidence="1">
    <location>
        <begin position="813"/>
        <end position="824"/>
    </location>
</feature>
<evidence type="ECO:0000313" key="4">
    <source>
        <dbReference type="Proteomes" id="UP000095038"/>
    </source>
</evidence>
<feature type="compositionally biased region" description="Acidic residues" evidence="1">
    <location>
        <begin position="879"/>
        <end position="889"/>
    </location>
</feature>
<dbReference type="OrthoDB" id="515401at2759"/>
<dbReference type="EMBL" id="KV454477">
    <property type="protein sequence ID" value="ODV62554.1"/>
    <property type="molecule type" value="Genomic_DNA"/>
</dbReference>
<feature type="domain" description="Nitrogen regulatory protein areA GATA-like" evidence="2">
    <location>
        <begin position="41"/>
        <end position="68"/>
    </location>
</feature>
<feature type="region of interest" description="Disordered" evidence="1">
    <location>
        <begin position="754"/>
        <end position="824"/>
    </location>
</feature>
<evidence type="ECO:0000256" key="1">
    <source>
        <dbReference type="SAM" id="MobiDB-lite"/>
    </source>
</evidence>
<organism evidence="3 4">
    <name type="scientific">Ascoidea rubescens DSM 1968</name>
    <dbReference type="NCBI Taxonomy" id="1344418"/>
    <lineage>
        <taxon>Eukaryota</taxon>
        <taxon>Fungi</taxon>
        <taxon>Dikarya</taxon>
        <taxon>Ascomycota</taxon>
        <taxon>Saccharomycotina</taxon>
        <taxon>Saccharomycetes</taxon>
        <taxon>Ascoideaceae</taxon>
        <taxon>Ascoidea</taxon>
    </lineage>
</organism>
<feature type="non-terminal residue" evidence="3">
    <location>
        <position position="1222"/>
    </location>
</feature>
<evidence type="ECO:0000259" key="2">
    <source>
        <dbReference type="Pfam" id="PF08550"/>
    </source>
</evidence>
<feature type="region of interest" description="Disordered" evidence="1">
    <location>
        <begin position="962"/>
        <end position="993"/>
    </location>
</feature>
<reference evidence="4" key="1">
    <citation type="submission" date="2016-05" db="EMBL/GenBank/DDBJ databases">
        <title>Comparative genomics of biotechnologically important yeasts.</title>
        <authorList>
            <consortium name="DOE Joint Genome Institute"/>
            <person name="Riley R."/>
            <person name="Haridas S."/>
            <person name="Wolfe K.H."/>
            <person name="Lopes M.R."/>
            <person name="Hittinger C.T."/>
            <person name="Goker M."/>
            <person name="Salamov A."/>
            <person name="Wisecaver J."/>
            <person name="Long T.M."/>
            <person name="Aerts A.L."/>
            <person name="Barry K."/>
            <person name="Choi C."/>
            <person name="Clum A."/>
            <person name="Coughlan A.Y."/>
            <person name="Deshpande S."/>
            <person name="Douglass A.P."/>
            <person name="Hanson S.J."/>
            <person name="Klenk H.-P."/>
            <person name="Labutti K."/>
            <person name="Lapidus A."/>
            <person name="Lindquist E."/>
            <person name="Lipzen A."/>
            <person name="Meier-Kolthoff J.P."/>
            <person name="Ohm R.A."/>
            <person name="Otillar R.P."/>
            <person name="Pangilinan J."/>
            <person name="Peng Y."/>
            <person name="Rokas A."/>
            <person name="Rosa C.A."/>
            <person name="Scheuner C."/>
            <person name="Sibirny A.A."/>
            <person name="Slot J.C."/>
            <person name="Stielow J.B."/>
            <person name="Sun H."/>
            <person name="Kurtzman C.P."/>
            <person name="Blackwell M."/>
            <person name="Grigoriev I.V."/>
            <person name="Jeffries T.W."/>
        </authorList>
    </citation>
    <scope>NUCLEOTIDE SEQUENCE [LARGE SCALE GENOMIC DNA]</scope>
    <source>
        <strain evidence="4">DSM 1968</strain>
    </source>
</reference>
<feature type="compositionally biased region" description="Low complexity" evidence="1">
    <location>
        <begin position="150"/>
        <end position="197"/>
    </location>
</feature>
<dbReference type="InParanoid" id="A0A1D2VLU7"/>
<accession>A0A1D2VLU7</accession>
<feature type="region of interest" description="Disordered" evidence="1">
    <location>
        <begin position="108"/>
        <end position="197"/>
    </location>
</feature>
<name>A0A1D2VLU7_9ASCO</name>
<feature type="compositionally biased region" description="Low complexity" evidence="1">
    <location>
        <begin position="754"/>
        <end position="812"/>
    </location>
</feature>
<evidence type="ECO:0000313" key="3">
    <source>
        <dbReference type="EMBL" id="ODV62554.1"/>
    </source>
</evidence>
<dbReference type="Proteomes" id="UP000095038">
    <property type="component" value="Unassembled WGS sequence"/>
</dbReference>
<dbReference type="InterPro" id="IPR013860">
    <property type="entry name" value="AreA_GATA"/>
</dbReference>
<proteinExistence type="predicted"/>
<feature type="region of interest" description="Disordered" evidence="1">
    <location>
        <begin position="1191"/>
        <end position="1222"/>
    </location>
</feature>
<feature type="compositionally biased region" description="Polar residues" evidence="1">
    <location>
        <begin position="892"/>
        <end position="918"/>
    </location>
</feature>
<dbReference type="Pfam" id="PF08550">
    <property type="entry name" value="GATA_AreA"/>
    <property type="match status" value="1"/>
</dbReference>
<feature type="region of interest" description="Disordered" evidence="1">
    <location>
        <begin position="838"/>
        <end position="918"/>
    </location>
</feature>
<feature type="compositionally biased region" description="Basic residues" evidence="1">
    <location>
        <begin position="139"/>
        <end position="149"/>
    </location>
</feature>
<feature type="compositionally biased region" description="Acidic residues" evidence="1">
    <location>
        <begin position="857"/>
        <end position="871"/>
    </location>
</feature>
<feature type="region of interest" description="Disordered" evidence="1">
    <location>
        <begin position="259"/>
        <end position="285"/>
    </location>
</feature>
<sequence length="1222" mass="138960">MWNNHGYKSSSNNDNITLFQFNPSLNLNQNLDISFNDILKIWNGLIKFQNFINNGQRLEYLSWRILNKNFINQKNNNDNKKKKKFKFNLDQNDFNSILKISEKNSDFLYQPSKDKDKEREKEREKEKEKDKSIPNHPSHPQRPKFKRNNSSKSSLKSTKSTKSLQNLSRNSSQNSISISQPTSNPNSNPTSNSNSQSNLSNLNLPIINNKSFTLTKSEVHHFSKLINNLDDSKKDLPFSSKNQLKNLQKFQQKYQKFQQNNNDNNDNNDNNNNDNNNNNNNKNNKNIQINQNLITSSKNDYIQRSAIFDIMNYQPQKNKLNRTVSYDGFSNQNFYSNDNNDNNRNNSNNNNNSVNNNNNGNNNNINNINNNITANISQNLVQNLSQNLNVNTKDSIIYLSKLNRSKSLANVKTFQKIPLNYNKISNPPNIKSGALNFKNQVENEIKIVNPSNKSNDVFKFQDLIEVDEEEDDDDDDDDETISPGTILDSRIKFKKKHSNLNNNNNQIQNNFQKNFQNNPQNKIAALNTSSKISQYPKITNNKSVFNNNNNNNNNNLKLSVNTFKRPNPHDKYNLNNEPNKAKLTKNLKFNNEKVSIYIEDTNPQTANNQKNDKKIFYLESSPSPADSELASPIQTSLKLISNLSQNNKQIHSHSPLQNVSTIQNYNQNQNQKLSHFPDKLNNINLSPNTRGNKLNLLFNNHPTLTDTTNNKHNQYNSISEVIDRNDPAREYKEYTKEIDDDSSNDEDVKLTPYNNVISNNNKSNNNSNINTNNNDNNNDNNNKNNNNNNNNNNNKRNSTVSEKSDFSSSLLSHNTRNNKLPTLNSKQANLKAPQESLFMNQQRSTHGNSTVIYSDDSFSDEDDDDDDDEDGVWCSVSGSDEDEDDDDQSDSLNRNNAPRSSFNEVFQRTNSTCSTNQETKVSLLSQKLLHRNTIDNGYFTSNNNLIRNPYNFRRSQVDDSVYQTSGNNLSNATLSSNVSSNSENNGNKPRLLHRSSTSTTLINGGNYGTGMQILEFSTVQPSTSINTKITTGVLDTPFTDPDQLTKKLKRSKSSSSTSSIGQLFRQSSFNKLFRLNSSTNIAASAQNILLNYSGGGNNSNDSKNNSKDEKQEQNFFTSFGLKKSASAVTNELQKRTKTGQVPETVRNLLPTAYTSHMFHQRQTSVTLSAIDETTSHSSQAPVLVPVAVNNLNNKPEQLSKSEGQNKNDSDDDNEEFFNREKI</sequence>
<keyword evidence="4" id="KW-1185">Reference proteome</keyword>
<feature type="compositionally biased region" description="Low complexity" evidence="1">
    <location>
        <begin position="964"/>
        <end position="987"/>
    </location>
</feature>
<feature type="region of interest" description="Disordered" evidence="1">
    <location>
        <begin position="331"/>
        <end position="366"/>
    </location>
</feature>
<feature type="compositionally biased region" description="Polar residues" evidence="1">
    <location>
        <begin position="838"/>
        <end position="852"/>
    </location>
</feature>
<dbReference type="GeneID" id="30966501"/>
<dbReference type="RefSeq" id="XP_020048861.1">
    <property type="nucleotide sequence ID" value="XM_020192865.1"/>
</dbReference>
<protein>
    <recommendedName>
        <fullName evidence="2">Nitrogen regulatory protein areA GATA-like domain-containing protein</fullName>
    </recommendedName>
</protein>
<feature type="compositionally biased region" description="Basic and acidic residues" evidence="1">
    <location>
        <begin position="112"/>
        <end position="133"/>
    </location>
</feature>